<dbReference type="Pfam" id="PF00085">
    <property type="entry name" value="Thioredoxin"/>
    <property type="match status" value="1"/>
</dbReference>
<evidence type="ECO:0000313" key="13">
    <source>
        <dbReference type="EMBL" id="CAI8030015.1"/>
    </source>
</evidence>
<reference evidence="13" key="1">
    <citation type="submission" date="2023-03" db="EMBL/GenBank/DDBJ databases">
        <authorList>
            <person name="Steffen K."/>
            <person name="Cardenas P."/>
        </authorList>
    </citation>
    <scope>NUCLEOTIDE SEQUENCE</scope>
</reference>
<evidence type="ECO:0000259" key="12">
    <source>
        <dbReference type="PROSITE" id="PS51352"/>
    </source>
</evidence>
<evidence type="ECO:0000313" key="14">
    <source>
        <dbReference type="Proteomes" id="UP001174909"/>
    </source>
</evidence>
<evidence type="ECO:0000256" key="2">
    <source>
        <dbReference type="ARBA" id="ARBA00004319"/>
    </source>
</evidence>
<dbReference type="InterPro" id="IPR036249">
    <property type="entry name" value="Thioredoxin-like_sf"/>
</dbReference>
<feature type="domain" description="Thioredoxin" evidence="12">
    <location>
        <begin position="34"/>
        <end position="175"/>
    </location>
</feature>
<keyword evidence="10" id="KW-0676">Redox-active center</keyword>
<comment type="catalytic activity">
    <reaction evidence="1">
        <text>Catalyzes the rearrangement of -S-S- bonds in proteins.</text>
        <dbReference type="EC" id="5.3.4.1"/>
    </reaction>
</comment>
<protein>
    <recommendedName>
        <fullName evidence="4">protein disulfide-isomerase</fullName>
        <ecNumber evidence="4">5.3.4.1</ecNumber>
    </recommendedName>
</protein>
<evidence type="ECO:0000256" key="10">
    <source>
        <dbReference type="ARBA" id="ARBA00023284"/>
    </source>
</evidence>
<sequence>MATPTLKIFRDGGTFDYQGPRTAAGIVEYMRGVASPNWTPPKDPVLVLTGQNFSSVVMETGLVLVEFYAPWCGHCKRLAPEYQRAAGRLREIRAPCSLAKIDATVETDLATLYGVKGYPTLLLFRHGDHKEYSGGRDANAIVQFMVEQAQPGSRELSSYKELNLMRKEVIDPLIVTFVSSEDAPALRAHLAAADEGRGHLVLFAHSLSLELAGKLRLGDGDTAIFIPKWFRSKYDPEMKVYHIQEREEEEGGVLEELLVAARPLVGLRVKRNEGWFSSRPLLVLYCDVEEMDYVREMVADIARDYSSQLTVVLSNRDEYQEELEDLGLGDWSEDVSVGMWGEGRERYALTTPTSHTSIREFIESYLAGELVRVLKSQPLPMKA</sequence>
<evidence type="ECO:0000256" key="9">
    <source>
        <dbReference type="ARBA" id="ARBA00023235"/>
    </source>
</evidence>
<evidence type="ECO:0000256" key="4">
    <source>
        <dbReference type="ARBA" id="ARBA00012723"/>
    </source>
</evidence>
<dbReference type="AlphaFoldDB" id="A0AA35SH50"/>
<keyword evidence="5" id="KW-0732">Signal</keyword>
<dbReference type="InterPro" id="IPR013766">
    <property type="entry name" value="Thioredoxin_domain"/>
</dbReference>
<dbReference type="Proteomes" id="UP001174909">
    <property type="component" value="Unassembled WGS sequence"/>
</dbReference>
<dbReference type="PRINTS" id="PR00421">
    <property type="entry name" value="THIOREDOXIN"/>
</dbReference>
<evidence type="ECO:0000256" key="5">
    <source>
        <dbReference type="ARBA" id="ARBA00022729"/>
    </source>
</evidence>
<keyword evidence="8" id="KW-1015">Disulfide bond</keyword>
<comment type="similarity">
    <text evidence="3 11">Belongs to the protein disulfide isomerase family.</text>
</comment>
<dbReference type="Gene3D" id="3.40.30.10">
    <property type="entry name" value="Glutaredoxin"/>
    <property type="match status" value="4"/>
</dbReference>
<comment type="caution">
    <text evidence="13">The sequence shown here is derived from an EMBL/GenBank/DDBJ whole genome shotgun (WGS) entry which is preliminary data.</text>
</comment>
<name>A0AA35SH50_GEOBA</name>
<dbReference type="InterPro" id="IPR017937">
    <property type="entry name" value="Thioredoxin_CS"/>
</dbReference>
<keyword evidence="9" id="KW-0413">Isomerase</keyword>
<proteinExistence type="inferred from homology"/>
<evidence type="ECO:0000256" key="6">
    <source>
        <dbReference type="ARBA" id="ARBA00022737"/>
    </source>
</evidence>
<dbReference type="GO" id="GO:0034976">
    <property type="term" value="P:response to endoplasmic reticulum stress"/>
    <property type="evidence" value="ECO:0007669"/>
    <property type="project" value="TreeGrafter"/>
</dbReference>
<dbReference type="PANTHER" id="PTHR18929">
    <property type="entry name" value="PROTEIN DISULFIDE ISOMERASE"/>
    <property type="match status" value="1"/>
</dbReference>
<evidence type="ECO:0000256" key="3">
    <source>
        <dbReference type="ARBA" id="ARBA00006347"/>
    </source>
</evidence>
<organism evidence="13 14">
    <name type="scientific">Geodia barretti</name>
    <name type="common">Barrett's horny sponge</name>
    <dbReference type="NCBI Taxonomy" id="519541"/>
    <lineage>
        <taxon>Eukaryota</taxon>
        <taxon>Metazoa</taxon>
        <taxon>Porifera</taxon>
        <taxon>Demospongiae</taxon>
        <taxon>Heteroscleromorpha</taxon>
        <taxon>Tetractinellida</taxon>
        <taxon>Astrophorina</taxon>
        <taxon>Geodiidae</taxon>
        <taxon>Geodia</taxon>
    </lineage>
</organism>
<dbReference type="GO" id="GO:0003756">
    <property type="term" value="F:protein disulfide isomerase activity"/>
    <property type="evidence" value="ECO:0007669"/>
    <property type="project" value="UniProtKB-EC"/>
</dbReference>
<accession>A0AA35SH50</accession>
<gene>
    <name evidence="13" type="ORF">GBAR_LOCUS17017</name>
</gene>
<evidence type="ECO:0000256" key="1">
    <source>
        <dbReference type="ARBA" id="ARBA00001182"/>
    </source>
</evidence>
<dbReference type="GO" id="GO:0006457">
    <property type="term" value="P:protein folding"/>
    <property type="evidence" value="ECO:0007669"/>
    <property type="project" value="TreeGrafter"/>
</dbReference>
<comment type="subcellular location">
    <subcellularLocation>
        <location evidence="2">Endoplasmic reticulum lumen</location>
    </subcellularLocation>
</comment>
<dbReference type="GO" id="GO:0005788">
    <property type="term" value="C:endoplasmic reticulum lumen"/>
    <property type="evidence" value="ECO:0007669"/>
    <property type="project" value="UniProtKB-SubCell"/>
</dbReference>
<keyword evidence="14" id="KW-1185">Reference proteome</keyword>
<dbReference type="PROSITE" id="PS51352">
    <property type="entry name" value="THIOREDOXIN_2"/>
    <property type="match status" value="1"/>
</dbReference>
<dbReference type="PROSITE" id="PS00194">
    <property type="entry name" value="THIOREDOXIN_1"/>
    <property type="match status" value="1"/>
</dbReference>
<dbReference type="EMBL" id="CASHTH010002455">
    <property type="protein sequence ID" value="CAI8030015.1"/>
    <property type="molecule type" value="Genomic_DNA"/>
</dbReference>
<evidence type="ECO:0000256" key="7">
    <source>
        <dbReference type="ARBA" id="ARBA00022824"/>
    </source>
</evidence>
<dbReference type="CDD" id="cd02961">
    <property type="entry name" value="PDI_a_family"/>
    <property type="match status" value="1"/>
</dbReference>
<dbReference type="EC" id="5.3.4.1" evidence="4"/>
<evidence type="ECO:0000256" key="8">
    <source>
        <dbReference type="ARBA" id="ARBA00023157"/>
    </source>
</evidence>
<evidence type="ECO:0000256" key="11">
    <source>
        <dbReference type="RuleBase" id="RU004208"/>
    </source>
</evidence>
<dbReference type="SUPFAM" id="SSF52833">
    <property type="entry name" value="Thioredoxin-like"/>
    <property type="match status" value="2"/>
</dbReference>
<keyword evidence="6" id="KW-0677">Repeat</keyword>
<dbReference type="FunFam" id="3.40.30.10:FF:000023">
    <property type="entry name" value="Protein disulfide-isomerase"/>
    <property type="match status" value="1"/>
</dbReference>
<dbReference type="InterPro" id="IPR005788">
    <property type="entry name" value="PDI_thioredoxin-like_dom"/>
</dbReference>
<dbReference type="PANTHER" id="PTHR18929:SF132">
    <property type="entry name" value="PROTEIN DISULFIDE-ISOMERASE A3"/>
    <property type="match status" value="1"/>
</dbReference>
<dbReference type="NCBIfam" id="TIGR01126">
    <property type="entry name" value="pdi_dom"/>
    <property type="match status" value="1"/>
</dbReference>
<keyword evidence="7" id="KW-0256">Endoplasmic reticulum</keyword>